<protein>
    <recommendedName>
        <fullName evidence="2">YiaAB two helix domain-containing protein</fullName>
    </recommendedName>
</protein>
<keyword evidence="1" id="KW-0812">Transmembrane</keyword>
<dbReference type="Proteomes" id="UP000450917">
    <property type="component" value="Unassembled WGS sequence"/>
</dbReference>
<dbReference type="InterPro" id="IPR008024">
    <property type="entry name" value="YiaAB"/>
</dbReference>
<dbReference type="RefSeq" id="WP_155615400.1">
    <property type="nucleotide sequence ID" value="NZ_JBDLZV010000001.1"/>
</dbReference>
<name>A0A7X2ZDP0_9BACL</name>
<accession>A0A7X2ZDP0</accession>
<evidence type="ECO:0000313" key="4">
    <source>
        <dbReference type="Proteomes" id="UP000450917"/>
    </source>
</evidence>
<feature type="transmembrane region" description="Helical" evidence="1">
    <location>
        <begin position="45"/>
        <end position="64"/>
    </location>
</feature>
<dbReference type="PANTHER" id="PTHR37290:SF1">
    <property type="entry name" value="INNER MEMBRANE PROTEIN YIAA"/>
    <property type="match status" value="1"/>
</dbReference>
<keyword evidence="1" id="KW-1133">Transmembrane helix</keyword>
<dbReference type="GO" id="GO:0005886">
    <property type="term" value="C:plasma membrane"/>
    <property type="evidence" value="ECO:0007669"/>
    <property type="project" value="TreeGrafter"/>
</dbReference>
<feature type="transmembrane region" description="Helical" evidence="1">
    <location>
        <begin position="85"/>
        <end position="107"/>
    </location>
</feature>
<organism evidence="3 4">
    <name type="scientific">Paenibacillus validus</name>
    <dbReference type="NCBI Taxonomy" id="44253"/>
    <lineage>
        <taxon>Bacteria</taxon>
        <taxon>Bacillati</taxon>
        <taxon>Bacillota</taxon>
        <taxon>Bacilli</taxon>
        <taxon>Bacillales</taxon>
        <taxon>Paenibacillaceae</taxon>
        <taxon>Paenibacillus</taxon>
    </lineage>
</organism>
<dbReference type="InterPro" id="IPR038972">
    <property type="entry name" value="YiaA-like"/>
</dbReference>
<feature type="transmembrane region" description="Helical" evidence="1">
    <location>
        <begin position="12"/>
        <end position="33"/>
    </location>
</feature>
<evidence type="ECO:0000256" key="1">
    <source>
        <dbReference type="SAM" id="Phobius"/>
    </source>
</evidence>
<dbReference type="AlphaFoldDB" id="A0A7X2ZDP0"/>
<comment type="caution">
    <text evidence="3">The sequence shown here is derived from an EMBL/GenBank/DDBJ whole genome shotgun (WGS) entry which is preliminary data.</text>
</comment>
<keyword evidence="1" id="KW-0472">Membrane</keyword>
<dbReference type="Pfam" id="PF05360">
    <property type="entry name" value="YiaAB"/>
    <property type="match status" value="2"/>
</dbReference>
<dbReference type="PANTHER" id="PTHR37290">
    <property type="entry name" value="INNER MEMBRANE PROTEIN YIAA-RELATED"/>
    <property type="match status" value="1"/>
</dbReference>
<feature type="domain" description="YiaAB two helix" evidence="2">
    <location>
        <begin position="88"/>
        <end position="140"/>
    </location>
</feature>
<feature type="domain" description="YiaAB two helix" evidence="2">
    <location>
        <begin position="14"/>
        <end position="66"/>
    </location>
</feature>
<dbReference type="EMBL" id="WNZX01000019">
    <property type="protein sequence ID" value="MUG72947.1"/>
    <property type="molecule type" value="Genomic_DNA"/>
</dbReference>
<evidence type="ECO:0000259" key="2">
    <source>
        <dbReference type="Pfam" id="PF05360"/>
    </source>
</evidence>
<sequence length="170" mass="19342">MNHQKYQRRNTPAFTAVSYFAFAAGLFLFAIGVYNADWQLNVKGYYILCVVLITMTCIVVQKVARDNAEDKFLQQDNPKHKMRNTTAFTGMSYIGLLIGYAMFFIGLYNAPFELNVKGYYIAVVLLISYSAIGVQKVIRDNVEDKEILGDLEFNRNPQGYLSTKETDSTK</sequence>
<dbReference type="GO" id="GO:0006974">
    <property type="term" value="P:DNA damage response"/>
    <property type="evidence" value="ECO:0007669"/>
    <property type="project" value="TreeGrafter"/>
</dbReference>
<evidence type="ECO:0000313" key="3">
    <source>
        <dbReference type="EMBL" id="MUG72947.1"/>
    </source>
</evidence>
<keyword evidence="4" id="KW-1185">Reference proteome</keyword>
<proteinExistence type="predicted"/>
<feature type="transmembrane region" description="Helical" evidence="1">
    <location>
        <begin position="119"/>
        <end position="138"/>
    </location>
</feature>
<reference evidence="3 4" key="1">
    <citation type="submission" date="2019-11" db="EMBL/GenBank/DDBJ databases">
        <title>Draft genome sequences of five Paenibacillus species of dairy origin.</title>
        <authorList>
            <person name="Olajide A.M."/>
            <person name="Chen S."/>
            <person name="Lapointe G."/>
        </authorList>
    </citation>
    <scope>NUCLEOTIDE SEQUENCE [LARGE SCALE GENOMIC DNA]</scope>
    <source>
        <strain evidence="3 4">2CS3</strain>
    </source>
</reference>
<gene>
    <name evidence="3" type="ORF">GNP93_20010</name>
</gene>